<dbReference type="PANTHER" id="PTHR46033:SF78">
    <property type="entry name" value="OS06G0232700 PROTEIN"/>
    <property type="match status" value="1"/>
</dbReference>
<evidence type="ECO:0000313" key="4">
    <source>
        <dbReference type="Proteomes" id="UP000324897"/>
    </source>
</evidence>
<dbReference type="Proteomes" id="UP000324897">
    <property type="component" value="Chromosome 4"/>
</dbReference>
<gene>
    <name evidence="3" type="ORF">EJB05_15384</name>
</gene>
<organism evidence="3 4">
    <name type="scientific">Eragrostis curvula</name>
    <name type="common">weeping love grass</name>
    <dbReference type="NCBI Taxonomy" id="38414"/>
    <lineage>
        <taxon>Eukaryota</taxon>
        <taxon>Viridiplantae</taxon>
        <taxon>Streptophyta</taxon>
        <taxon>Embryophyta</taxon>
        <taxon>Tracheophyta</taxon>
        <taxon>Spermatophyta</taxon>
        <taxon>Magnoliopsida</taxon>
        <taxon>Liliopsida</taxon>
        <taxon>Poales</taxon>
        <taxon>Poaceae</taxon>
        <taxon>PACMAD clade</taxon>
        <taxon>Chloridoideae</taxon>
        <taxon>Eragrostideae</taxon>
        <taxon>Eragrostidinae</taxon>
        <taxon>Eragrostis</taxon>
    </lineage>
</organism>
<dbReference type="InterPro" id="IPR044824">
    <property type="entry name" value="MAIN-like"/>
</dbReference>
<protein>
    <recommendedName>
        <fullName evidence="2">Aminotransferase-like plant mobile domain-containing protein</fullName>
    </recommendedName>
</protein>
<evidence type="ECO:0000313" key="3">
    <source>
        <dbReference type="EMBL" id="TVU41830.1"/>
    </source>
</evidence>
<evidence type="ECO:0000259" key="2">
    <source>
        <dbReference type="Pfam" id="PF10536"/>
    </source>
</evidence>
<keyword evidence="4" id="KW-1185">Reference proteome</keyword>
<dbReference type="Pfam" id="PF10536">
    <property type="entry name" value="PMD"/>
    <property type="match status" value="1"/>
</dbReference>
<feature type="region of interest" description="Disordered" evidence="1">
    <location>
        <begin position="236"/>
        <end position="278"/>
    </location>
</feature>
<feature type="region of interest" description="Disordered" evidence="1">
    <location>
        <begin position="295"/>
        <end position="363"/>
    </location>
</feature>
<feature type="compositionally biased region" description="Acidic residues" evidence="1">
    <location>
        <begin position="255"/>
        <end position="265"/>
    </location>
</feature>
<reference evidence="3 4" key="1">
    <citation type="journal article" date="2019" name="Sci. Rep.">
        <title>A high-quality genome of Eragrostis curvula grass provides insights into Poaceae evolution and supports new strategies to enhance forage quality.</title>
        <authorList>
            <person name="Carballo J."/>
            <person name="Santos B.A.C.M."/>
            <person name="Zappacosta D."/>
            <person name="Garbus I."/>
            <person name="Selva J.P."/>
            <person name="Gallo C.A."/>
            <person name="Diaz A."/>
            <person name="Albertini E."/>
            <person name="Caccamo M."/>
            <person name="Echenique V."/>
        </authorList>
    </citation>
    <scope>NUCLEOTIDE SEQUENCE [LARGE SCALE GENOMIC DNA]</scope>
    <source>
        <strain evidence="4">cv. Victoria</strain>
        <tissue evidence="3">Leaf</tissue>
    </source>
</reference>
<comment type="caution">
    <text evidence="3">The sequence shown here is derived from an EMBL/GenBank/DDBJ whole genome shotgun (WGS) entry which is preliminary data.</text>
</comment>
<feature type="domain" description="Aminotransferase-like plant mobile" evidence="2">
    <location>
        <begin position="3"/>
        <end position="96"/>
    </location>
</feature>
<accession>A0A5J9W3C3</accession>
<dbReference type="GO" id="GO:0010073">
    <property type="term" value="P:meristem maintenance"/>
    <property type="evidence" value="ECO:0007669"/>
    <property type="project" value="InterPro"/>
</dbReference>
<name>A0A5J9W3C3_9POAL</name>
<dbReference type="InterPro" id="IPR019557">
    <property type="entry name" value="AminoTfrase-like_pln_mobile"/>
</dbReference>
<proteinExistence type="predicted"/>
<dbReference type="PANTHER" id="PTHR46033">
    <property type="entry name" value="PROTEIN MAIN-LIKE 2"/>
    <property type="match status" value="1"/>
</dbReference>
<dbReference type="AlphaFoldDB" id="A0A5J9W3C3"/>
<dbReference type="Gramene" id="TVU41830">
    <property type="protein sequence ID" value="TVU41830"/>
    <property type="gene ID" value="EJB05_15384"/>
</dbReference>
<evidence type="ECO:0000256" key="1">
    <source>
        <dbReference type="SAM" id="MobiDB-lite"/>
    </source>
</evidence>
<sequence>MHWLTRKALVFDIFVEEYSPHRVMRQFGRHQAFPLTVPRVVTPSAHSYTRKGQAAGTSWWTRMEPWVVQWGQALEDVIQETRPFTSEAYEEYLRWYIPRTRTRVTHTPTVRQSHTPTLRDTYPTHRDQASSLAIDLAQRIAVESGSVLQRMRQGIQLTGQEISLAMKRIYDSATDNVKLNSCTSCCRRTDAVPHPSQSAHRAERPMFQHPAYTPRTAAPPPPPVFTTGPNYSGWRPTGDVAGSSSQVPRMAPGSEIDDYDYDDEDVSGHPDRYGRRSPTPFDLEAYMAEGQQDTLRPSQLGGAPPMTQPSQEYYDTPAPAGGRPTRQVVPPSPLTYSADHVRAGRKAPKPGTVRGVPPKRGRH</sequence>
<dbReference type="EMBL" id="RWGY01000007">
    <property type="protein sequence ID" value="TVU41830.1"/>
    <property type="molecule type" value="Genomic_DNA"/>
</dbReference>